<dbReference type="PANTHER" id="PTHR43833">
    <property type="entry name" value="POTASSIUM CHANNEL PROTEIN 2-RELATED-RELATED"/>
    <property type="match status" value="1"/>
</dbReference>
<dbReference type="SUPFAM" id="SSF51735">
    <property type="entry name" value="NAD(P)-binding Rossmann-fold domains"/>
    <property type="match status" value="1"/>
</dbReference>
<keyword evidence="2" id="KW-0472">Membrane</keyword>
<dbReference type="Gene3D" id="3.40.50.720">
    <property type="entry name" value="NAD(P)-binding Rossmann-like Domain"/>
    <property type="match status" value="1"/>
</dbReference>
<dbReference type="InterPro" id="IPR036291">
    <property type="entry name" value="NAD(P)-bd_dom_sf"/>
</dbReference>
<evidence type="ECO:0000313" key="4">
    <source>
        <dbReference type="EMBL" id="MDQ0481228.1"/>
    </source>
</evidence>
<keyword evidence="5" id="KW-1185">Reference proteome</keyword>
<dbReference type="RefSeq" id="WP_301551938.1">
    <property type="nucleotide sequence ID" value="NZ_JAQRMZ010000005.1"/>
</dbReference>
<feature type="domain" description="RCK N-terminal" evidence="3">
    <location>
        <begin position="114"/>
        <end position="238"/>
    </location>
</feature>
<dbReference type="Pfam" id="PF02254">
    <property type="entry name" value="TrkA_N"/>
    <property type="match status" value="1"/>
</dbReference>
<keyword evidence="2" id="KW-1133">Transmembrane helix</keyword>
<organism evidence="4 5">
    <name type="scientific">Guptibacillus hwajinpoensis</name>
    <dbReference type="NCBI Taxonomy" id="208199"/>
    <lineage>
        <taxon>Bacteria</taxon>
        <taxon>Bacillati</taxon>
        <taxon>Bacillota</taxon>
        <taxon>Bacilli</taxon>
        <taxon>Bacillales</taxon>
        <taxon>Guptibacillaceae</taxon>
        <taxon>Guptibacillus</taxon>
    </lineage>
</organism>
<sequence>MMFLRMFIKKAVKMNTAFIFYASLVLVGVSAVIMRVIEPETFPTLFEAVWWVMTTVTTVGYGDYYPVSVGGRIYAMFLYIVGIGLIGVVIGKFVDGFAELKKRREEGKLPYQGQNHIVIIGWSQKASYAVAEIIESEKCEIVIIDKLPKAPVIEEYIHYIQGDAAEEEVLRNADITNAKAVLVFSDDTIHDSLLADGKSLIIASSIERMSTDIHTTVEIKKEEHIKNFTHVQVDEFVLSHEAVSRMAVRSAFTKGIAGIYSQLLSRGHGDNLYEIFVHANWHTYREAFDALLQEGATLIADGNRMDINRRLDETISEEAKLLVICDKAVYEKLKGKEWAG</sequence>
<dbReference type="InterPro" id="IPR003148">
    <property type="entry name" value="RCK_N"/>
</dbReference>
<dbReference type="EMBL" id="JAUSWM010000001">
    <property type="protein sequence ID" value="MDQ0481228.1"/>
    <property type="molecule type" value="Genomic_DNA"/>
</dbReference>
<dbReference type="InterPro" id="IPR050721">
    <property type="entry name" value="Trk_Ktr_HKT_K-transport"/>
</dbReference>
<comment type="subcellular location">
    <subcellularLocation>
        <location evidence="1">Cell membrane</location>
        <topology evidence="1">Multi-pass membrane protein</topology>
    </subcellularLocation>
</comment>
<dbReference type="Proteomes" id="UP001226720">
    <property type="component" value="Unassembled WGS sequence"/>
</dbReference>
<dbReference type="SUPFAM" id="SSF81324">
    <property type="entry name" value="Voltage-gated potassium channels"/>
    <property type="match status" value="1"/>
</dbReference>
<dbReference type="InterPro" id="IPR013099">
    <property type="entry name" value="K_chnl_dom"/>
</dbReference>
<keyword evidence="4" id="KW-0406">Ion transport</keyword>
<evidence type="ECO:0000256" key="2">
    <source>
        <dbReference type="SAM" id="Phobius"/>
    </source>
</evidence>
<protein>
    <submittedName>
        <fullName evidence="4">Voltage-gated potassium channel</fullName>
    </submittedName>
</protein>
<feature type="transmembrane region" description="Helical" evidence="2">
    <location>
        <begin position="73"/>
        <end position="94"/>
    </location>
</feature>
<name>A0ABU0JVW6_9BACL</name>
<evidence type="ECO:0000259" key="3">
    <source>
        <dbReference type="PROSITE" id="PS51201"/>
    </source>
</evidence>
<accession>A0ABU0JVW6</accession>
<dbReference type="GeneID" id="301327513"/>
<keyword evidence="2" id="KW-0812">Transmembrane</keyword>
<dbReference type="PRINTS" id="PR00169">
    <property type="entry name" value="KCHANNEL"/>
</dbReference>
<comment type="caution">
    <text evidence="4">The sequence shown here is derived from an EMBL/GenBank/DDBJ whole genome shotgun (WGS) entry which is preliminary data.</text>
</comment>
<gene>
    <name evidence="4" type="ORF">QO000_000181</name>
</gene>
<keyword evidence="4" id="KW-0407">Ion channel</keyword>
<evidence type="ECO:0000313" key="5">
    <source>
        <dbReference type="Proteomes" id="UP001226720"/>
    </source>
</evidence>
<dbReference type="PROSITE" id="PS51201">
    <property type="entry name" value="RCK_N"/>
    <property type="match status" value="1"/>
</dbReference>
<dbReference type="GO" id="GO:0034220">
    <property type="term" value="P:monoatomic ion transmembrane transport"/>
    <property type="evidence" value="ECO:0007669"/>
    <property type="project" value="UniProtKB-KW"/>
</dbReference>
<dbReference type="Pfam" id="PF07885">
    <property type="entry name" value="Ion_trans_2"/>
    <property type="match status" value="1"/>
</dbReference>
<proteinExistence type="predicted"/>
<evidence type="ECO:0000256" key="1">
    <source>
        <dbReference type="ARBA" id="ARBA00004651"/>
    </source>
</evidence>
<keyword evidence="4" id="KW-0813">Transport</keyword>
<reference evidence="4" key="1">
    <citation type="submission" date="2023-07" db="EMBL/GenBank/DDBJ databases">
        <title>Genomic Encyclopedia of Type Strains, Phase IV (KMG-IV): sequencing the most valuable type-strain genomes for metagenomic binning, comparative biology and taxonomic classification.</title>
        <authorList>
            <person name="Goeker M."/>
        </authorList>
    </citation>
    <scope>NUCLEOTIDE SEQUENCE [LARGE SCALE GENOMIC DNA]</scope>
    <source>
        <strain evidence="4">JSM 076093</strain>
    </source>
</reference>
<dbReference type="Gene3D" id="1.10.287.70">
    <property type="match status" value="1"/>
</dbReference>
<dbReference type="PANTHER" id="PTHR43833:SF9">
    <property type="entry name" value="POTASSIUM CHANNEL PROTEIN YUGO-RELATED"/>
    <property type="match status" value="1"/>
</dbReference>